<accession>A0ABU6NY06</accession>
<organism evidence="1 2">
    <name type="scientific">Metabacillus fastidiosus</name>
    <dbReference type="NCBI Taxonomy" id="1458"/>
    <lineage>
        <taxon>Bacteria</taxon>
        <taxon>Bacillati</taxon>
        <taxon>Bacillota</taxon>
        <taxon>Bacilli</taxon>
        <taxon>Bacillales</taxon>
        <taxon>Bacillaceae</taxon>
        <taxon>Metabacillus</taxon>
    </lineage>
</organism>
<dbReference type="InterPro" id="IPR003203">
    <property type="entry name" value="CobU/CobP"/>
</dbReference>
<keyword evidence="1" id="KW-0808">Transferase</keyword>
<reference evidence="1 2" key="1">
    <citation type="submission" date="2023-03" db="EMBL/GenBank/DDBJ databases">
        <title>Bacillus Genome Sequencing.</title>
        <authorList>
            <person name="Dunlap C."/>
        </authorList>
    </citation>
    <scope>NUCLEOTIDE SEQUENCE [LARGE SCALE GENOMIC DNA]</scope>
    <source>
        <strain evidence="1 2">NRS-1717</strain>
    </source>
</reference>
<dbReference type="GO" id="GO:0016779">
    <property type="term" value="F:nucleotidyltransferase activity"/>
    <property type="evidence" value="ECO:0007669"/>
    <property type="project" value="UniProtKB-KW"/>
</dbReference>
<keyword evidence="2" id="KW-1185">Reference proteome</keyword>
<dbReference type="EMBL" id="JARTFS010000005">
    <property type="protein sequence ID" value="MED4400751.1"/>
    <property type="molecule type" value="Genomic_DNA"/>
</dbReference>
<proteinExistence type="predicted"/>
<keyword evidence="1" id="KW-0418">Kinase</keyword>
<dbReference type="Gene3D" id="3.40.50.300">
    <property type="entry name" value="P-loop containing nucleotide triphosphate hydrolases"/>
    <property type="match status" value="1"/>
</dbReference>
<protein>
    <submittedName>
        <fullName evidence="1">Bifunctional adenosylcobinamide kinase/adenosylcobinamide-phosphate guanylyltransferase</fullName>
    </submittedName>
</protein>
<dbReference type="InterPro" id="IPR027417">
    <property type="entry name" value="P-loop_NTPase"/>
</dbReference>
<keyword evidence="1" id="KW-0548">Nucleotidyltransferase</keyword>
<dbReference type="Pfam" id="PF02283">
    <property type="entry name" value="CobU"/>
    <property type="match status" value="1"/>
</dbReference>
<name>A0ABU6NY06_9BACI</name>
<evidence type="ECO:0000313" key="2">
    <source>
        <dbReference type="Proteomes" id="UP001342826"/>
    </source>
</evidence>
<dbReference type="Proteomes" id="UP001342826">
    <property type="component" value="Unassembled WGS sequence"/>
</dbReference>
<dbReference type="GO" id="GO:0016301">
    <property type="term" value="F:kinase activity"/>
    <property type="evidence" value="ECO:0007669"/>
    <property type="project" value="UniProtKB-KW"/>
</dbReference>
<gene>
    <name evidence="1" type="ORF">P9271_05330</name>
</gene>
<sequence>MHFVCGGAFQGKKKWVKSFYKLDDEQCRCFNGYSELVFPDLSSCNGIVIIEGIEMMIQSFGSVNARQEFRSILEQWMDWILSSVQNKLIIIGCEIGMGIVPLEKENRVWRDIVGWCYQDIAARASRVDKVWCGLAERLK</sequence>
<dbReference type="SUPFAM" id="SSF52540">
    <property type="entry name" value="P-loop containing nucleoside triphosphate hydrolases"/>
    <property type="match status" value="1"/>
</dbReference>
<evidence type="ECO:0000313" key="1">
    <source>
        <dbReference type="EMBL" id="MED4400751.1"/>
    </source>
</evidence>
<comment type="caution">
    <text evidence="1">The sequence shown here is derived from an EMBL/GenBank/DDBJ whole genome shotgun (WGS) entry which is preliminary data.</text>
</comment>
<dbReference type="RefSeq" id="WP_328014968.1">
    <property type="nucleotide sequence ID" value="NZ_JARTFS010000005.1"/>
</dbReference>